<organism evidence="3 4">
    <name type="scientific">Chryseosolibacter histidini</name>
    <dbReference type="NCBI Taxonomy" id="2782349"/>
    <lineage>
        <taxon>Bacteria</taxon>
        <taxon>Pseudomonadati</taxon>
        <taxon>Bacteroidota</taxon>
        <taxon>Cytophagia</taxon>
        <taxon>Cytophagales</taxon>
        <taxon>Chryseotaleaceae</taxon>
        <taxon>Chryseosolibacter</taxon>
    </lineage>
</organism>
<gene>
    <name evidence="3" type="ORF">KK083_12895</name>
</gene>
<dbReference type="InterPro" id="IPR011990">
    <property type="entry name" value="TPR-like_helical_dom_sf"/>
</dbReference>
<feature type="repeat" description="TPR" evidence="1">
    <location>
        <begin position="472"/>
        <end position="505"/>
    </location>
</feature>
<name>A0AAP2DMU3_9BACT</name>
<keyword evidence="1" id="KW-0802">TPR repeat</keyword>
<sequence length="516" mass="60107">MRIVMLLLTGLWLALAASAQENPVTYSDISHSSAFEKKVLDDHFLHQKSDLFLLFMANGNLLKDTDIDGARARFYTHLDKIGTEKAKKNDKKIKLIYDDVHKAFLNKYEMKNHFEDIFYNGYYNCVSASALYGLAFQHFNIPFTIKEEPTHVYLIAFPDAERIMVETTTPVNAFRTIDPQFKQNYVKVLREQKVISAQEFAGASTDMLFDKFYFGEQENITLSQLVGLQYFNDALYHAEQEKFQEAASQVEKAYLFYPSKRMAYTLMSLMHQAFKNRADKDSVHASYLAKLSRFKKYGITPEMIQGEFIRVVDELLLNKGETEKMKAYYTQLHKNLQDETLRDEISFIYHYENGRVLYNQARFRESIPFIQQCLTIKPKHQETNGIFISAITQSLRNLSNSEVLKTLEQYTVQHPPLLQNNIFNEMLGNVYVREMQILFESGKPAEGEKYRNVFEEFFKAHNEARYDVYLIGRAYSAAAVYYFKKGQSSKAKVIINKGLELSPDNYELESRKRMIN</sequence>
<evidence type="ECO:0000313" key="3">
    <source>
        <dbReference type="EMBL" id="MBT1697782.1"/>
    </source>
</evidence>
<feature type="signal peptide" evidence="2">
    <location>
        <begin position="1"/>
        <end position="19"/>
    </location>
</feature>
<keyword evidence="4" id="KW-1185">Reference proteome</keyword>
<dbReference type="AlphaFoldDB" id="A0AAP2DMU3"/>
<dbReference type="EMBL" id="JAHESF010000011">
    <property type="protein sequence ID" value="MBT1697782.1"/>
    <property type="molecule type" value="Genomic_DNA"/>
</dbReference>
<dbReference type="Proteomes" id="UP001319200">
    <property type="component" value="Unassembled WGS sequence"/>
</dbReference>
<dbReference type="Gene3D" id="1.25.40.10">
    <property type="entry name" value="Tetratricopeptide repeat domain"/>
    <property type="match status" value="1"/>
</dbReference>
<dbReference type="SMART" id="SM00028">
    <property type="entry name" value="TPR"/>
    <property type="match status" value="3"/>
</dbReference>
<keyword evidence="2" id="KW-0732">Signal</keyword>
<evidence type="ECO:0008006" key="5">
    <source>
        <dbReference type="Google" id="ProtNLM"/>
    </source>
</evidence>
<evidence type="ECO:0000256" key="1">
    <source>
        <dbReference type="PROSITE-ProRule" id="PRU00339"/>
    </source>
</evidence>
<dbReference type="PROSITE" id="PS50005">
    <property type="entry name" value="TPR"/>
    <property type="match status" value="1"/>
</dbReference>
<feature type="chain" id="PRO_5042835802" description="Tetratricopeptide repeat protein" evidence="2">
    <location>
        <begin position="20"/>
        <end position="516"/>
    </location>
</feature>
<reference evidence="3 4" key="1">
    <citation type="submission" date="2021-05" db="EMBL/GenBank/DDBJ databases">
        <title>A Polyphasic approach of four new species of the genus Ohtaekwangia: Ohtaekwangia histidinii sp. nov., Ohtaekwangia cretensis sp. nov., Ohtaekwangia indiensis sp. nov., Ohtaekwangia reichenbachii sp. nov. from diverse environment.</title>
        <authorList>
            <person name="Octaviana S."/>
        </authorList>
    </citation>
    <scope>NUCLEOTIDE SEQUENCE [LARGE SCALE GENOMIC DNA]</scope>
    <source>
        <strain evidence="3 4">PWU4</strain>
    </source>
</reference>
<accession>A0AAP2DMU3</accession>
<protein>
    <recommendedName>
        <fullName evidence="5">Tetratricopeptide repeat protein</fullName>
    </recommendedName>
</protein>
<comment type="caution">
    <text evidence="3">The sequence shown here is derived from an EMBL/GenBank/DDBJ whole genome shotgun (WGS) entry which is preliminary data.</text>
</comment>
<evidence type="ECO:0000313" key="4">
    <source>
        <dbReference type="Proteomes" id="UP001319200"/>
    </source>
</evidence>
<dbReference type="Pfam" id="PF13181">
    <property type="entry name" value="TPR_8"/>
    <property type="match status" value="1"/>
</dbReference>
<dbReference type="InterPro" id="IPR019734">
    <property type="entry name" value="TPR_rpt"/>
</dbReference>
<dbReference type="SUPFAM" id="SSF48452">
    <property type="entry name" value="TPR-like"/>
    <property type="match status" value="1"/>
</dbReference>
<dbReference type="RefSeq" id="WP_254163655.1">
    <property type="nucleotide sequence ID" value="NZ_JAHESF010000011.1"/>
</dbReference>
<evidence type="ECO:0000256" key="2">
    <source>
        <dbReference type="SAM" id="SignalP"/>
    </source>
</evidence>
<proteinExistence type="predicted"/>